<accession>A0AAW2BH12</accession>
<evidence type="ECO:0000313" key="3">
    <source>
        <dbReference type="Proteomes" id="UP001459277"/>
    </source>
</evidence>
<protein>
    <submittedName>
        <fullName evidence="2">Uncharacterized protein</fullName>
    </submittedName>
</protein>
<evidence type="ECO:0000256" key="1">
    <source>
        <dbReference type="SAM" id="MobiDB-lite"/>
    </source>
</evidence>
<dbReference type="EMBL" id="JAZDWU010000011">
    <property type="protein sequence ID" value="KAK9985295.1"/>
    <property type="molecule type" value="Genomic_DNA"/>
</dbReference>
<proteinExistence type="predicted"/>
<feature type="region of interest" description="Disordered" evidence="1">
    <location>
        <begin position="29"/>
        <end position="83"/>
    </location>
</feature>
<evidence type="ECO:0000313" key="2">
    <source>
        <dbReference type="EMBL" id="KAK9985295.1"/>
    </source>
</evidence>
<dbReference type="Proteomes" id="UP001459277">
    <property type="component" value="Unassembled WGS sequence"/>
</dbReference>
<keyword evidence="3" id="KW-1185">Reference proteome</keyword>
<sequence>MASIVPHSVAEDRDLDDADLWAVIDSAVASHSASKSRKSLAIRSPNFQSLSPISNPSPPSKLSKYPKTPNSNHSDTKSRVSAQGEVIQEPWVYRPPRKVARTFASEASETSPLIVLKNVQRTPTTPVYSSPEAHLSPEIGKFCVKELSPRSESYGRSEEKHMVHSLSGRFPSVSLFKEYQNTAMAILERSDYVMISGNPFIKKSGWRKISFYFNISFEIRDKTIEFDENRNVQRAEFVVRAYMQGGRFSDGWGSCERREKRFLKPNHDIPSTAETRAKNKSCQDLLGIGEYRPGASQGQR</sequence>
<dbReference type="PANTHER" id="PTHR37731">
    <property type="entry name" value="PEPTIDE TRANSPORTER FAMILY PROTEIN"/>
    <property type="match status" value="1"/>
</dbReference>
<dbReference type="AlphaFoldDB" id="A0AAW2BH12"/>
<comment type="caution">
    <text evidence="2">The sequence shown here is derived from an EMBL/GenBank/DDBJ whole genome shotgun (WGS) entry which is preliminary data.</text>
</comment>
<dbReference type="PANTHER" id="PTHR37731:SF1">
    <property type="entry name" value="PEPTIDE TRANSPORTER FAMILY PROTEIN"/>
    <property type="match status" value="1"/>
</dbReference>
<reference evidence="2 3" key="1">
    <citation type="submission" date="2024-01" db="EMBL/GenBank/DDBJ databases">
        <title>A telomere-to-telomere, gap-free genome of sweet tea (Lithocarpus litseifolius).</title>
        <authorList>
            <person name="Zhou J."/>
        </authorList>
    </citation>
    <scope>NUCLEOTIDE SEQUENCE [LARGE SCALE GENOMIC DNA]</scope>
    <source>
        <strain evidence="2">Zhou-2022a</strain>
        <tissue evidence="2">Leaf</tissue>
    </source>
</reference>
<organism evidence="2 3">
    <name type="scientific">Lithocarpus litseifolius</name>
    <dbReference type="NCBI Taxonomy" id="425828"/>
    <lineage>
        <taxon>Eukaryota</taxon>
        <taxon>Viridiplantae</taxon>
        <taxon>Streptophyta</taxon>
        <taxon>Embryophyta</taxon>
        <taxon>Tracheophyta</taxon>
        <taxon>Spermatophyta</taxon>
        <taxon>Magnoliopsida</taxon>
        <taxon>eudicotyledons</taxon>
        <taxon>Gunneridae</taxon>
        <taxon>Pentapetalae</taxon>
        <taxon>rosids</taxon>
        <taxon>fabids</taxon>
        <taxon>Fagales</taxon>
        <taxon>Fagaceae</taxon>
        <taxon>Lithocarpus</taxon>
    </lineage>
</organism>
<feature type="compositionally biased region" description="Low complexity" evidence="1">
    <location>
        <begin position="49"/>
        <end position="69"/>
    </location>
</feature>
<gene>
    <name evidence="2" type="ORF">SO802_030246</name>
</gene>
<name>A0AAW2BH12_9ROSI</name>